<evidence type="ECO:0000313" key="1">
    <source>
        <dbReference type="EMBL" id="PIR43878.1"/>
    </source>
</evidence>
<reference evidence="1 2" key="1">
    <citation type="submission" date="2017-09" db="EMBL/GenBank/DDBJ databases">
        <title>Depth-based differentiation of microbial function through sediment-hosted aquifers and enrichment of novel symbionts in the deep terrestrial subsurface.</title>
        <authorList>
            <person name="Probst A.J."/>
            <person name="Ladd B."/>
            <person name="Jarett J.K."/>
            <person name="Geller-Mcgrath D.E."/>
            <person name="Sieber C.M."/>
            <person name="Emerson J.B."/>
            <person name="Anantharaman K."/>
            <person name="Thomas B.C."/>
            <person name="Malmstrom R."/>
            <person name="Stieglmeier M."/>
            <person name="Klingl A."/>
            <person name="Woyke T."/>
            <person name="Ryan C.M."/>
            <person name="Banfield J.F."/>
        </authorList>
    </citation>
    <scope>NUCLEOTIDE SEQUENCE [LARGE SCALE GENOMIC DNA]</scope>
    <source>
        <strain evidence="1">CG10_big_fil_rev_8_21_14_0_10_32_10</strain>
    </source>
</reference>
<comment type="caution">
    <text evidence="1">The sequence shown here is derived from an EMBL/GenBank/DDBJ whole genome shotgun (WGS) entry which is preliminary data.</text>
</comment>
<gene>
    <name evidence="1" type="ORF">COV24_00295</name>
</gene>
<organism evidence="1 2">
    <name type="scientific">candidate division WWE3 bacterium CG10_big_fil_rev_8_21_14_0_10_32_10</name>
    <dbReference type="NCBI Taxonomy" id="1975090"/>
    <lineage>
        <taxon>Bacteria</taxon>
        <taxon>Katanobacteria</taxon>
    </lineage>
</organism>
<sequence length="682" mass="71658">MKLPKTKLIPTDKVIEIAKSNGVYFGFGDPKNRIRYLIKKGLLPYQIRKQKNNKIVSYLPDTAIERLIEINELQENKKYTIPKVIEYFENKKKASKEKLIVETRGVNKKETILKNIPTQKRITPQHRNELEIKDWNKQENPQKLQILSLPSFKDAYGNNKAKIAKGIKIGSYITFFVILTGILVNSGTILKSNIYKISSGFNQSSNIKNPQQSTLNNSLATKENIGKVLAEATDKITPFFKINIPTTFNESTQFNKDITVEKLATFNNDINAINHNLDLGTGQITASNIIYSISGGDGISVSTGQNPQIANTGVLSLGGISGNLNLGDGIEINNSAISNTGVLSIGGETGDVTLSAGNGISISGNTITNSDRGSNQDIFKSFTFDGTKITAGANDDSITFSGGTGITLATSGNTVTITGAIGENLSTGTTIGDILYGSASDTLSKLSIGTTGKVLTVSAGGIPSWADAGLTAVKESGGTVNTSTATTLDFLGTDFDLIESPAGEINVQLASQLTTPTSVAGNWDVAGTLVSGTGDAFQVSTTGGITIPVTEDITFGTIGLNDTGTSSVTSGASRVGVYDEFTNSTGTNVQEVLDDLDAAIGSGASKWTQQTGYVYLSNTTDDIVVGGSTTSASGFYTNVSAGDLFLGTNSSIDGSLTLYSSGSGITDPSLTANSSGDLVITP</sequence>
<name>A0A2H0RBI6_UNCKA</name>
<proteinExistence type="predicted"/>
<dbReference type="Proteomes" id="UP000230214">
    <property type="component" value="Unassembled WGS sequence"/>
</dbReference>
<evidence type="ECO:0000313" key="2">
    <source>
        <dbReference type="Proteomes" id="UP000230214"/>
    </source>
</evidence>
<feature type="non-terminal residue" evidence="1">
    <location>
        <position position="682"/>
    </location>
</feature>
<accession>A0A2H0RBI6</accession>
<dbReference type="AlphaFoldDB" id="A0A2H0RBI6"/>
<dbReference type="EMBL" id="PCXU01000005">
    <property type="protein sequence ID" value="PIR43878.1"/>
    <property type="molecule type" value="Genomic_DNA"/>
</dbReference>
<evidence type="ECO:0008006" key="3">
    <source>
        <dbReference type="Google" id="ProtNLM"/>
    </source>
</evidence>
<protein>
    <recommendedName>
        <fullName evidence="3">HTH merR-type domain-containing protein</fullName>
    </recommendedName>
</protein>